<sequence length="162" mass="18701">MRLGLQISCELEQIDSLKPKSDGSFSWCLKVKCGSCGTEDETWHQISEMDSDHYSDVQGDVNFHMKCKFCKRPGYIDVVKGSYKEYTEEDSGKFKTVVSFTCKGIEPVQFSFEDGWDVKVLDSNTTFENINLSEDWVEYDPKSQMPVGISEMKFQFVREHEK</sequence>
<accession>A0A8S1D8C5</accession>
<protein>
    <recommendedName>
        <fullName evidence="6">DUF866 domain-containing protein</fullName>
    </recommendedName>
</protein>
<dbReference type="Pfam" id="PF05907">
    <property type="entry name" value="CXXC_Zn-b_euk"/>
    <property type="match status" value="1"/>
</dbReference>
<dbReference type="GO" id="GO:0008270">
    <property type="term" value="F:zinc ion binding"/>
    <property type="evidence" value="ECO:0007669"/>
    <property type="project" value="TreeGrafter"/>
</dbReference>
<evidence type="ECO:0000256" key="3">
    <source>
        <dbReference type="ARBA" id="ARBA00022833"/>
    </source>
</evidence>
<keyword evidence="2" id="KW-0479">Metal-binding</keyword>
<name>A0A8S1D8C5_9INSE</name>
<gene>
    <name evidence="4" type="ORF">CLODIP_2_CD12750</name>
</gene>
<comment type="caution">
    <text evidence="4">The sequence shown here is derived from an EMBL/GenBank/DDBJ whole genome shotgun (WGS) entry which is preliminary data.</text>
</comment>
<evidence type="ECO:0008006" key="6">
    <source>
        <dbReference type="Google" id="ProtNLM"/>
    </source>
</evidence>
<dbReference type="EMBL" id="CADEPI010000133">
    <property type="protein sequence ID" value="CAB3376798.1"/>
    <property type="molecule type" value="Genomic_DNA"/>
</dbReference>
<dbReference type="PANTHER" id="PTHR12857:SF0">
    <property type="entry name" value="CXXC MOTIF CONTAINING ZINC BINDING PROTEIN"/>
    <property type="match status" value="1"/>
</dbReference>
<dbReference type="PANTHER" id="PTHR12857">
    <property type="entry name" value="CXXC MOTIF CONTAINING ZINC BINDING PROTEIN"/>
    <property type="match status" value="1"/>
</dbReference>
<dbReference type="SUPFAM" id="SSF141678">
    <property type="entry name" value="MAL13P1.257-like"/>
    <property type="match status" value="1"/>
</dbReference>
<evidence type="ECO:0000313" key="5">
    <source>
        <dbReference type="Proteomes" id="UP000494165"/>
    </source>
</evidence>
<dbReference type="OrthoDB" id="10248838at2759"/>
<dbReference type="AlphaFoldDB" id="A0A8S1D8C5"/>
<comment type="similarity">
    <text evidence="1">Belongs to the UPF0587 family.</text>
</comment>
<keyword evidence="3" id="KW-0862">Zinc</keyword>
<evidence type="ECO:0000313" key="4">
    <source>
        <dbReference type="EMBL" id="CAB3376798.1"/>
    </source>
</evidence>
<organism evidence="4 5">
    <name type="scientific">Cloeon dipterum</name>
    <dbReference type="NCBI Taxonomy" id="197152"/>
    <lineage>
        <taxon>Eukaryota</taxon>
        <taxon>Metazoa</taxon>
        <taxon>Ecdysozoa</taxon>
        <taxon>Arthropoda</taxon>
        <taxon>Hexapoda</taxon>
        <taxon>Insecta</taxon>
        <taxon>Pterygota</taxon>
        <taxon>Palaeoptera</taxon>
        <taxon>Ephemeroptera</taxon>
        <taxon>Pisciforma</taxon>
        <taxon>Baetidae</taxon>
        <taxon>Cloeon</taxon>
    </lineage>
</organism>
<proteinExistence type="inferred from homology"/>
<keyword evidence="5" id="KW-1185">Reference proteome</keyword>
<evidence type="ECO:0000256" key="2">
    <source>
        <dbReference type="ARBA" id="ARBA00022723"/>
    </source>
</evidence>
<reference evidence="4 5" key="1">
    <citation type="submission" date="2020-04" db="EMBL/GenBank/DDBJ databases">
        <authorList>
            <person name="Alioto T."/>
            <person name="Alioto T."/>
            <person name="Gomez Garrido J."/>
        </authorList>
    </citation>
    <scope>NUCLEOTIDE SEQUENCE [LARGE SCALE GENOMIC DNA]</scope>
</reference>
<dbReference type="Proteomes" id="UP000494165">
    <property type="component" value="Unassembled WGS sequence"/>
</dbReference>
<dbReference type="InterPro" id="IPR008584">
    <property type="entry name" value="CXXC_Zn-binding_euk"/>
</dbReference>
<evidence type="ECO:0000256" key="1">
    <source>
        <dbReference type="ARBA" id="ARBA00007818"/>
    </source>
</evidence>